<dbReference type="PANTHER" id="PTHR33696">
    <property type="entry name" value="T22J18.15-RELATED"/>
    <property type="match status" value="1"/>
</dbReference>
<name>A0AAV8U1W3_9ROSI</name>
<dbReference type="Proteomes" id="UP001159364">
    <property type="component" value="Linkage Group LG02"/>
</dbReference>
<sequence>MSRNKANVPFSWELKPGVSKVTHDDPEDINSQPGVSKVTHDDPEDINSLLDLWNLTIKLPTPPPRNELKKMTKVVYDDSQVPCPHPLAFQAPPRTSSHKKGIKKQEDPFLVAYMKCTQCTNVKGNYQSDRPSKAKRKKNMLSNWNPSCKDSCAVDGGSLIRISEISKPIWKGKEHGV</sequence>
<dbReference type="PANTHER" id="PTHR33696:SF23">
    <property type="entry name" value="OS03G0674900 PROTEIN"/>
    <property type="match status" value="1"/>
</dbReference>
<evidence type="ECO:0000256" key="1">
    <source>
        <dbReference type="SAM" id="MobiDB-lite"/>
    </source>
</evidence>
<evidence type="ECO:0000313" key="2">
    <source>
        <dbReference type="EMBL" id="KAJ8773271.1"/>
    </source>
</evidence>
<dbReference type="EMBL" id="JAIWQS010000002">
    <property type="protein sequence ID" value="KAJ8773271.1"/>
    <property type="molecule type" value="Genomic_DNA"/>
</dbReference>
<comment type="caution">
    <text evidence="2">The sequence shown here is derived from an EMBL/GenBank/DDBJ whole genome shotgun (WGS) entry which is preliminary data.</text>
</comment>
<protein>
    <submittedName>
        <fullName evidence="2">Uncharacterized protein</fullName>
    </submittedName>
</protein>
<gene>
    <name evidence="2" type="ORF">K2173_028448</name>
</gene>
<dbReference type="AlphaFoldDB" id="A0AAV8U1W3"/>
<keyword evidence="3" id="KW-1185">Reference proteome</keyword>
<evidence type="ECO:0000313" key="3">
    <source>
        <dbReference type="Proteomes" id="UP001159364"/>
    </source>
</evidence>
<feature type="region of interest" description="Disordered" evidence="1">
    <location>
        <begin position="17"/>
        <end position="43"/>
    </location>
</feature>
<reference evidence="2 3" key="1">
    <citation type="submission" date="2021-09" db="EMBL/GenBank/DDBJ databases">
        <title>Genomic insights and catalytic innovation underlie evolution of tropane alkaloids biosynthesis.</title>
        <authorList>
            <person name="Wang Y.-J."/>
            <person name="Tian T."/>
            <person name="Huang J.-P."/>
            <person name="Huang S.-X."/>
        </authorList>
    </citation>
    <scope>NUCLEOTIDE SEQUENCE [LARGE SCALE GENOMIC DNA]</scope>
    <source>
        <strain evidence="2">KIB-2018</strain>
        <tissue evidence="2">Leaf</tissue>
    </source>
</reference>
<accession>A0AAV8U1W3</accession>
<proteinExistence type="predicted"/>
<organism evidence="2 3">
    <name type="scientific">Erythroxylum novogranatense</name>
    <dbReference type="NCBI Taxonomy" id="1862640"/>
    <lineage>
        <taxon>Eukaryota</taxon>
        <taxon>Viridiplantae</taxon>
        <taxon>Streptophyta</taxon>
        <taxon>Embryophyta</taxon>
        <taxon>Tracheophyta</taxon>
        <taxon>Spermatophyta</taxon>
        <taxon>Magnoliopsida</taxon>
        <taxon>eudicotyledons</taxon>
        <taxon>Gunneridae</taxon>
        <taxon>Pentapetalae</taxon>
        <taxon>rosids</taxon>
        <taxon>fabids</taxon>
        <taxon>Malpighiales</taxon>
        <taxon>Erythroxylaceae</taxon>
        <taxon>Erythroxylum</taxon>
    </lineage>
</organism>